<feature type="binding site" evidence="12 16">
    <location>
        <position position="323"/>
    </location>
    <ligand>
        <name>substrate</name>
    </ligand>
</feature>
<dbReference type="GO" id="GO:0004399">
    <property type="term" value="F:histidinol dehydrogenase activity"/>
    <property type="evidence" value="ECO:0007669"/>
    <property type="project" value="UniProtKB-UniRule"/>
</dbReference>
<evidence type="ECO:0000256" key="9">
    <source>
        <dbReference type="ARBA" id="ARBA00023027"/>
    </source>
</evidence>
<feature type="binding site" evidence="12 17">
    <location>
        <position position="356"/>
    </location>
    <ligand>
        <name>Zn(2+)</name>
        <dbReference type="ChEBI" id="CHEBI:29105"/>
    </ligand>
</feature>
<evidence type="ECO:0000256" key="11">
    <source>
        <dbReference type="ARBA" id="ARBA00049489"/>
    </source>
</evidence>
<dbReference type="Gene3D" id="1.20.5.1300">
    <property type="match status" value="1"/>
</dbReference>
<feature type="binding site" evidence="12 16">
    <location>
        <position position="254"/>
    </location>
    <ligand>
        <name>substrate</name>
    </ligand>
</feature>
<dbReference type="GO" id="GO:0000105">
    <property type="term" value="P:L-histidine biosynthetic process"/>
    <property type="evidence" value="ECO:0007669"/>
    <property type="project" value="UniProtKB-UniRule"/>
</dbReference>
<evidence type="ECO:0000256" key="6">
    <source>
        <dbReference type="ARBA" id="ARBA00022723"/>
    </source>
</evidence>
<feature type="binding site" evidence="12 15">
    <location>
        <position position="209"/>
    </location>
    <ligand>
        <name>NAD(+)</name>
        <dbReference type="ChEBI" id="CHEBI:57540"/>
    </ligand>
</feature>
<dbReference type="eggNOG" id="COG0141">
    <property type="taxonomic scope" value="Bacteria"/>
</dbReference>
<evidence type="ECO:0000256" key="3">
    <source>
        <dbReference type="ARBA" id="ARBA00010178"/>
    </source>
</evidence>
<feature type="active site" description="Proton acceptor" evidence="12 14">
    <location>
        <position position="323"/>
    </location>
</feature>
<dbReference type="HAMAP" id="MF_01024">
    <property type="entry name" value="HisD"/>
    <property type="match status" value="1"/>
</dbReference>
<dbReference type="CDD" id="cd06572">
    <property type="entry name" value="Histidinol_dh"/>
    <property type="match status" value="1"/>
</dbReference>
<evidence type="ECO:0000256" key="4">
    <source>
        <dbReference type="ARBA" id="ARBA00012965"/>
    </source>
</evidence>
<name>A0A0R1KH12_9LACO</name>
<feature type="binding site" evidence="12 16">
    <location>
        <position position="415"/>
    </location>
    <ligand>
        <name>substrate</name>
    </ligand>
</feature>
<dbReference type="GO" id="GO:0051287">
    <property type="term" value="F:NAD binding"/>
    <property type="evidence" value="ECO:0007669"/>
    <property type="project" value="InterPro"/>
</dbReference>
<dbReference type="Pfam" id="PF00815">
    <property type="entry name" value="Histidinol_dh"/>
    <property type="match status" value="1"/>
</dbReference>
<dbReference type="Proteomes" id="UP000051248">
    <property type="component" value="Unassembled WGS sequence"/>
</dbReference>
<dbReference type="RefSeq" id="WP_025023160.1">
    <property type="nucleotide sequence ID" value="NZ_AZDZ01000019.1"/>
</dbReference>
<comment type="pathway">
    <text evidence="2 12">Amino-acid biosynthesis; L-histidine biosynthesis; L-histidine from 5-phospho-alpha-D-ribose 1-diphosphate: step 9/9.</text>
</comment>
<proteinExistence type="inferred from homology"/>
<evidence type="ECO:0000313" key="20">
    <source>
        <dbReference type="Proteomes" id="UP000051248"/>
    </source>
</evidence>
<keyword evidence="20" id="KW-1185">Reference proteome</keyword>
<keyword evidence="6 12" id="KW-0479">Metal-binding</keyword>
<dbReference type="PANTHER" id="PTHR21256">
    <property type="entry name" value="HISTIDINOL DEHYDROGENASE HDH"/>
    <property type="match status" value="1"/>
</dbReference>
<dbReference type="PROSITE" id="PS00611">
    <property type="entry name" value="HISOL_DEHYDROGENASE"/>
    <property type="match status" value="1"/>
</dbReference>
<dbReference type="NCBIfam" id="TIGR00069">
    <property type="entry name" value="hisD"/>
    <property type="match status" value="1"/>
</dbReference>
<comment type="caution">
    <text evidence="19">The sequence shown here is derived from an EMBL/GenBank/DDBJ whole genome shotgun (WGS) entry which is preliminary data.</text>
</comment>
<feature type="binding site" evidence="12 16">
    <location>
        <position position="410"/>
    </location>
    <ligand>
        <name>substrate</name>
    </ligand>
</feature>
<dbReference type="GO" id="GO:0005829">
    <property type="term" value="C:cytosol"/>
    <property type="evidence" value="ECO:0007669"/>
    <property type="project" value="TreeGrafter"/>
</dbReference>
<dbReference type="InterPro" id="IPR016161">
    <property type="entry name" value="Ald_DH/histidinol_DH"/>
</dbReference>
<dbReference type="FunFam" id="3.40.50.1980:FF:000001">
    <property type="entry name" value="Histidinol dehydrogenase"/>
    <property type="match status" value="1"/>
</dbReference>
<dbReference type="FunFam" id="1.20.5.1300:FF:000002">
    <property type="entry name" value="Histidinol dehydrogenase, chloroplastic"/>
    <property type="match status" value="1"/>
</dbReference>
<feature type="binding site" evidence="12 17">
    <location>
        <position position="415"/>
    </location>
    <ligand>
        <name>Zn(2+)</name>
        <dbReference type="ChEBI" id="CHEBI:29105"/>
    </ligand>
</feature>
<evidence type="ECO:0000256" key="5">
    <source>
        <dbReference type="ARBA" id="ARBA00022605"/>
    </source>
</evidence>
<evidence type="ECO:0000313" key="19">
    <source>
        <dbReference type="EMBL" id="KRK79266.1"/>
    </source>
</evidence>
<evidence type="ECO:0000256" key="7">
    <source>
        <dbReference type="ARBA" id="ARBA00022833"/>
    </source>
</evidence>
<gene>
    <name evidence="12" type="primary">hisD</name>
    <name evidence="19" type="ORF">FD03_GL001632</name>
</gene>
<evidence type="ECO:0000256" key="2">
    <source>
        <dbReference type="ARBA" id="ARBA00004940"/>
    </source>
</evidence>
<dbReference type="EMBL" id="AZDZ01000019">
    <property type="protein sequence ID" value="KRK79266.1"/>
    <property type="molecule type" value="Genomic_DNA"/>
</dbReference>
<evidence type="ECO:0000256" key="15">
    <source>
        <dbReference type="PIRSR" id="PIRSR000099-2"/>
    </source>
</evidence>
<comment type="function">
    <text evidence="1 12">Catalyzes the sequential NAD-dependent oxidations of L-histidinol to L-histidinaldehyde and then to L-histidine.</text>
</comment>
<dbReference type="InterPro" id="IPR001692">
    <property type="entry name" value="Histidinol_DH_CS"/>
</dbReference>
<dbReference type="Gene3D" id="3.40.50.1980">
    <property type="entry name" value="Nitrogenase molybdenum iron protein domain"/>
    <property type="match status" value="2"/>
</dbReference>
<dbReference type="GO" id="GO:0008270">
    <property type="term" value="F:zinc ion binding"/>
    <property type="evidence" value="ECO:0007669"/>
    <property type="project" value="UniProtKB-UniRule"/>
</dbReference>
<dbReference type="PATRIC" id="fig|1423775.4.peg.1663"/>
<evidence type="ECO:0000256" key="10">
    <source>
        <dbReference type="ARBA" id="ARBA00023102"/>
    </source>
</evidence>
<feature type="active site" description="Proton acceptor" evidence="12 14">
    <location>
        <position position="322"/>
    </location>
</feature>
<organism evidence="19 20">
    <name type="scientific">Companilactobacillus nodensis DSM 19682 = JCM 14932 = NBRC 107160</name>
    <dbReference type="NCBI Taxonomy" id="1423775"/>
    <lineage>
        <taxon>Bacteria</taxon>
        <taxon>Bacillati</taxon>
        <taxon>Bacillota</taxon>
        <taxon>Bacilli</taxon>
        <taxon>Lactobacillales</taxon>
        <taxon>Lactobacillaceae</taxon>
        <taxon>Companilactobacillus</taxon>
    </lineage>
</organism>
<comment type="cofactor">
    <cofactor evidence="12 17">
        <name>Zn(2+)</name>
        <dbReference type="ChEBI" id="CHEBI:29105"/>
    </cofactor>
    <text evidence="12 17">Binds 1 zinc ion per subunit.</text>
</comment>
<feature type="binding site" evidence="12 17">
    <location>
        <position position="254"/>
    </location>
    <ligand>
        <name>Zn(2+)</name>
        <dbReference type="ChEBI" id="CHEBI:29105"/>
    </ligand>
</feature>
<keyword evidence="5 12" id="KW-0028">Amino-acid biosynthesis</keyword>
<dbReference type="PRINTS" id="PR00083">
    <property type="entry name" value="HOLDHDRGNASE"/>
</dbReference>
<dbReference type="PIRSF" id="PIRSF000099">
    <property type="entry name" value="Histidinol_dh"/>
    <property type="match status" value="1"/>
</dbReference>
<feature type="binding site" evidence="12 16">
    <location>
        <position position="257"/>
    </location>
    <ligand>
        <name>substrate</name>
    </ligand>
</feature>
<dbReference type="FunFam" id="3.40.50.1980:FF:000026">
    <property type="entry name" value="Histidinol dehydrogenase"/>
    <property type="match status" value="1"/>
</dbReference>
<sequence length="427" mass="46271">MKIYKKSLSELKNIVQTKTRQLNDPQISKSVSEIIENVIENGDQAVKEYEKKFDNVDIENFKLPQSVIDEAYDNLAGDVKDALLLAKKNITSFHEKEKETGFIDAEQPGVLRGQKLLPLQKVGLYVPGGTAAYPSTILMSALPAKIAGVEQVVIVTPPQKDGINPAVLAAAKIAGVDSIYQVGGAQAIAALAFGTESIPRVDKIVGPGNIFVATAKKQVFGQVAIDMVAGPSEIGIIADDSADPKQLAADLLSQAEHDKLARPILVTDSEKLAQAVSENVDVQLKTLPREEIATESVNNKGFIAVVEKIDDMFDLMNTVAPEHLEIQVENPTQYLNQIRNAGSVFLGKYASEPLGDYVAGPNHILPTGGTARFSSPLGVYDFVKRTSFIQYTKPALEKEAKAITTLARVEGLEGHARAIESRFNKYY</sequence>
<evidence type="ECO:0000256" key="14">
    <source>
        <dbReference type="PIRSR" id="PIRSR000099-1"/>
    </source>
</evidence>
<evidence type="ECO:0000256" key="16">
    <source>
        <dbReference type="PIRSR" id="PIRSR000099-3"/>
    </source>
</evidence>
<dbReference type="STRING" id="1423775.FD03_GL001632"/>
<comment type="similarity">
    <text evidence="3 12 13 18">Belongs to the histidinol dehydrogenase family.</text>
</comment>
<evidence type="ECO:0000256" key="1">
    <source>
        <dbReference type="ARBA" id="ARBA00003850"/>
    </source>
</evidence>
<dbReference type="EC" id="1.1.1.23" evidence="4 12"/>
<feature type="binding site" evidence="12 17">
    <location>
        <position position="257"/>
    </location>
    <ligand>
        <name>Zn(2+)</name>
        <dbReference type="ChEBI" id="CHEBI:29105"/>
    </ligand>
</feature>
<feature type="binding site" evidence="12 15">
    <location>
        <position position="125"/>
    </location>
    <ligand>
        <name>NAD(+)</name>
        <dbReference type="ChEBI" id="CHEBI:57540"/>
    </ligand>
</feature>
<dbReference type="SUPFAM" id="SSF53720">
    <property type="entry name" value="ALDH-like"/>
    <property type="match status" value="1"/>
</dbReference>
<evidence type="ECO:0000256" key="18">
    <source>
        <dbReference type="RuleBase" id="RU004175"/>
    </source>
</evidence>
<dbReference type="InterPro" id="IPR012131">
    <property type="entry name" value="Hstdl_DH"/>
</dbReference>
<protein>
    <recommendedName>
        <fullName evidence="4 12">Histidinol dehydrogenase</fullName>
        <shortName evidence="12">HDH</shortName>
        <ecNumber evidence="4 12">1.1.1.23</ecNumber>
    </recommendedName>
</protein>
<keyword evidence="8 12" id="KW-0560">Oxidoreductase</keyword>
<dbReference type="InterPro" id="IPR022695">
    <property type="entry name" value="Histidinol_DH_monofunct"/>
</dbReference>
<reference evidence="19 20" key="1">
    <citation type="journal article" date="2015" name="Genome Announc.">
        <title>Expanding the biotechnology potential of lactobacilli through comparative genomics of 213 strains and associated genera.</title>
        <authorList>
            <person name="Sun Z."/>
            <person name="Harris H.M."/>
            <person name="McCann A."/>
            <person name="Guo C."/>
            <person name="Argimon S."/>
            <person name="Zhang W."/>
            <person name="Yang X."/>
            <person name="Jeffery I.B."/>
            <person name="Cooney J.C."/>
            <person name="Kagawa T.F."/>
            <person name="Liu W."/>
            <person name="Song Y."/>
            <person name="Salvetti E."/>
            <person name="Wrobel A."/>
            <person name="Rasinkangas P."/>
            <person name="Parkhill J."/>
            <person name="Rea M.C."/>
            <person name="O'Sullivan O."/>
            <person name="Ritari J."/>
            <person name="Douillard F.P."/>
            <person name="Paul Ross R."/>
            <person name="Yang R."/>
            <person name="Briner A.E."/>
            <person name="Felis G.E."/>
            <person name="de Vos W.M."/>
            <person name="Barrangou R."/>
            <person name="Klaenhammer T.R."/>
            <person name="Caufield P.W."/>
            <person name="Cui Y."/>
            <person name="Zhang H."/>
            <person name="O'Toole P.W."/>
        </authorList>
    </citation>
    <scope>NUCLEOTIDE SEQUENCE [LARGE SCALE GENOMIC DNA]</scope>
    <source>
        <strain evidence="19 20">DSM 19682</strain>
    </source>
</reference>
<evidence type="ECO:0000256" key="17">
    <source>
        <dbReference type="PIRSR" id="PIRSR000099-4"/>
    </source>
</evidence>
<dbReference type="OrthoDB" id="9805269at2"/>
<evidence type="ECO:0000256" key="13">
    <source>
        <dbReference type="PIRNR" id="PIRNR000099"/>
    </source>
</evidence>
<keyword evidence="9 12" id="KW-0520">NAD</keyword>
<evidence type="ECO:0000256" key="8">
    <source>
        <dbReference type="ARBA" id="ARBA00023002"/>
    </source>
</evidence>
<dbReference type="UniPathway" id="UPA00031">
    <property type="reaction ID" value="UER00014"/>
</dbReference>
<accession>A0A0R1KH12</accession>
<feature type="binding site" evidence="12 15">
    <location>
        <position position="186"/>
    </location>
    <ligand>
        <name>NAD(+)</name>
        <dbReference type="ChEBI" id="CHEBI:57540"/>
    </ligand>
</feature>
<keyword evidence="7 12" id="KW-0862">Zinc</keyword>
<dbReference type="AlphaFoldDB" id="A0A0R1KH12"/>
<dbReference type="PANTHER" id="PTHR21256:SF2">
    <property type="entry name" value="HISTIDINE BIOSYNTHESIS TRIFUNCTIONAL PROTEIN"/>
    <property type="match status" value="1"/>
</dbReference>
<feature type="binding site" evidence="12 16">
    <location>
        <position position="232"/>
    </location>
    <ligand>
        <name>substrate</name>
    </ligand>
</feature>
<comment type="catalytic activity">
    <reaction evidence="11 12">
        <text>L-histidinol + 2 NAD(+) + H2O = L-histidine + 2 NADH + 3 H(+)</text>
        <dbReference type="Rhea" id="RHEA:20641"/>
        <dbReference type="ChEBI" id="CHEBI:15377"/>
        <dbReference type="ChEBI" id="CHEBI:15378"/>
        <dbReference type="ChEBI" id="CHEBI:57540"/>
        <dbReference type="ChEBI" id="CHEBI:57595"/>
        <dbReference type="ChEBI" id="CHEBI:57699"/>
        <dbReference type="ChEBI" id="CHEBI:57945"/>
        <dbReference type="EC" id="1.1.1.23"/>
    </reaction>
</comment>
<feature type="binding site" evidence="12 16">
    <location>
        <position position="356"/>
    </location>
    <ligand>
        <name>substrate</name>
    </ligand>
</feature>
<keyword evidence="10 12" id="KW-0368">Histidine biosynthesis</keyword>
<evidence type="ECO:0000256" key="12">
    <source>
        <dbReference type="HAMAP-Rule" id="MF_01024"/>
    </source>
</evidence>